<organism evidence="2 3">
    <name type="scientific">Paspalum notatum var. saurae</name>
    <dbReference type="NCBI Taxonomy" id="547442"/>
    <lineage>
        <taxon>Eukaryota</taxon>
        <taxon>Viridiplantae</taxon>
        <taxon>Streptophyta</taxon>
        <taxon>Embryophyta</taxon>
        <taxon>Tracheophyta</taxon>
        <taxon>Spermatophyta</taxon>
        <taxon>Magnoliopsida</taxon>
        <taxon>Liliopsida</taxon>
        <taxon>Poales</taxon>
        <taxon>Poaceae</taxon>
        <taxon>PACMAD clade</taxon>
        <taxon>Panicoideae</taxon>
        <taxon>Andropogonodae</taxon>
        <taxon>Paspaleae</taxon>
        <taxon>Paspalinae</taxon>
        <taxon>Paspalum</taxon>
    </lineage>
</organism>
<dbReference type="PANTHER" id="PTHR33116:SF87">
    <property type="entry name" value="OS01G0158850 PROTEIN"/>
    <property type="match status" value="1"/>
</dbReference>
<protein>
    <submittedName>
        <fullName evidence="2">Uncharacterized protein</fullName>
    </submittedName>
</protein>
<dbReference type="EMBL" id="CP144750">
    <property type="protein sequence ID" value="WVZ81400.1"/>
    <property type="molecule type" value="Genomic_DNA"/>
</dbReference>
<evidence type="ECO:0000313" key="3">
    <source>
        <dbReference type="Proteomes" id="UP001341281"/>
    </source>
</evidence>
<reference evidence="2 3" key="1">
    <citation type="submission" date="2024-02" db="EMBL/GenBank/DDBJ databases">
        <title>High-quality chromosome-scale genome assembly of Pensacola bahiagrass (Paspalum notatum Flugge var. saurae).</title>
        <authorList>
            <person name="Vega J.M."/>
            <person name="Podio M."/>
            <person name="Orjuela J."/>
            <person name="Siena L.A."/>
            <person name="Pessino S.C."/>
            <person name="Combes M.C."/>
            <person name="Mariac C."/>
            <person name="Albertini E."/>
            <person name="Pupilli F."/>
            <person name="Ortiz J.P.A."/>
            <person name="Leblanc O."/>
        </authorList>
    </citation>
    <scope>NUCLEOTIDE SEQUENCE [LARGE SCALE GENOMIC DNA]</scope>
    <source>
        <strain evidence="2">R1</strain>
        <tissue evidence="2">Leaf</tissue>
    </source>
</reference>
<dbReference type="Proteomes" id="UP001341281">
    <property type="component" value="Chromosome 06"/>
</dbReference>
<keyword evidence="1" id="KW-1133">Transmembrane helix</keyword>
<dbReference type="AlphaFoldDB" id="A0AAQ3X233"/>
<dbReference type="PANTHER" id="PTHR33116">
    <property type="entry name" value="REVERSE TRANSCRIPTASE ZINC-BINDING DOMAIN-CONTAINING PROTEIN-RELATED-RELATED"/>
    <property type="match status" value="1"/>
</dbReference>
<proteinExistence type="predicted"/>
<keyword evidence="1" id="KW-0472">Membrane</keyword>
<evidence type="ECO:0000256" key="1">
    <source>
        <dbReference type="SAM" id="Phobius"/>
    </source>
</evidence>
<keyword evidence="1" id="KW-0812">Transmembrane</keyword>
<name>A0AAQ3X233_PASNO</name>
<feature type="transmembrane region" description="Helical" evidence="1">
    <location>
        <begin position="123"/>
        <end position="149"/>
    </location>
</feature>
<keyword evidence="3" id="KW-1185">Reference proteome</keyword>
<gene>
    <name evidence="2" type="ORF">U9M48_028780</name>
</gene>
<evidence type="ECO:0000313" key="2">
    <source>
        <dbReference type="EMBL" id="WVZ81400.1"/>
    </source>
</evidence>
<accession>A0AAQ3X233</accession>
<sequence>MPVLFINRAKENGQIQGLVPHLVEDGLSILKDTDDTIFFLEHNLEQVKNLNIILCSFEKFSRLKINFHTCDIFCYEEIFGCSVGCFPFRYLGIPMNHKMLQNKDWKVVEDHLQRKKNSWKGKLLSYGGVILLINSISSSLPMLMISFFYETEF</sequence>